<name>A0A176Z3N7_9BRAD</name>
<accession>A0A176Z3N7</accession>
<dbReference type="AlphaFoldDB" id="A0A176Z3N7"/>
<gene>
    <name evidence="1" type="ORF">AYJ54_42875</name>
</gene>
<evidence type="ECO:0000313" key="1">
    <source>
        <dbReference type="EMBL" id="OAF14053.1"/>
    </source>
</evidence>
<keyword evidence="2" id="KW-1185">Reference proteome</keyword>
<proteinExistence type="predicted"/>
<reference evidence="1 2" key="1">
    <citation type="submission" date="2016-03" db="EMBL/GenBank/DDBJ databases">
        <title>Draft Genome Sequence of the Strain BR 10245 (Bradyrhizobium sp.) isolated from nodules of Centrolobium paraense.</title>
        <authorList>
            <person name="Simoes-Araujo J.L.Sr."/>
            <person name="Barauna A.C."/>
            <person name="Silva K."/>
            <person name="Zilli J.E."/>
        </authorList>
    </citation>
    <scope>NUCLEOTIDE SEQUENCE [LARGE SCALE GENOMIC DNA]</scope>
    <source>
        <strain evidence="1 2">BR 10245</strain>
    </source>
</reference>
<organism evidence="1 2">
    <name type="scientific">Bradyrhizobium centrolobii</name>
    <dbReference type="NCBI Taxonomy" id="1505087"/>
    <lineage>
        <taxon>Bacteria</taxon>
        <taxon>Pseudomonadati</taxon>
        <taxon>Pseudomonadota</taxon>
        <taxon>Alphaproteobacteria</taxon>
        <taxon>Hyphomicrobiales</taxon>
        <taxon>Nitrobacteraceae</taxon>
        <taxon>Bradyrhizobium</taxon>
    </lineage>
</organism>
<dbReference type="Proteomes" id="UP000076959">
    <property type="component" value="Unassembled WGS sequence"/>
</dbReference>
<sequence length="70" mass="7741">MDRGDIESLVDVLNLELNLLAERPLEVRWTPKTSQRRCSPGIDPPGPCAYPATVPSTTSDIRFAANELVF</sequence>
<dbReference type="EMBL" id="LUUB01000031">
    <property type="protein sequence ID" value="OAF14053.1"/>
    <property type="molecule type" value="Genomic_DNA"/>
</dbReference>
<comment type="caution">
    <text evidence="1">The sequence shown here is derived from an EMBL/GenBank/DDBJ whole genome shotgun (WGS) entry which is preliminary data.</text>
</comment>
<evidence type="ECO:0000313" key="2">
    <source>
        <dbReference type="Proteomes" id="UP000076959"/>
    </source>
</evidence>
<protein>
    <submittedName>
        <fullName evidence="1">Uncharacterized protein</fullName>
    </submittedName>
</protein>